<accession>A0AA35R1F9</accession>
<name>A0AA35R1F9_GEOBA</name>
<dbReference type="Gene3D" id="1.10.10.10">
    <property type="entry name" value="Winged helix-like DNA-binding domain superfamily/Winged helix DNA-binding domain"/>
    <property type="match status" value="2"/>
</dbReference>
<evidence type="ECO:0000259" key="3">
    <source>
        <dbReference type="PROSITE" id="PS50186"/>
    </source>
</evidence>
<dbReference type="EMBL" id="CASHTH010000358">
    <property type="protein sequence ID" value="CAI7999150.1"/>
    <property type="molecule type" value="Genomic_DNA"/>
</dbReference>
<dbReference type="SMART" id="SM00049">
    <property type="entry name" value="DEP"/>
    <property type="match status" value="2"/>
</dbReference>
<dbReference type="SMART" id="SM00228">
    <property type="entry name" value="PDZ"/>
    <property type="match status" value="1"/>
</dbReference>
<feature type="compositionally biased region" description="Polar residues" evidence="1">
    <location>
        <begin position="328"/>
        <end position="346"/>
    </location>
</feature>
<evidence type="ECO:0000313" key="4">
    <source>
        <dbReference type="EMBL" id="CAI7999150.1"/>
    </source>
</evidence>
<feature type="region of interest" description="Disordered" evidence="1">
    <location>
        <begin position="268"/>
        <end position="353"/>
    </location>
</feature>
<gene>
    <name evidence="4" type="ORF">GBAR_LOCUS2626</name>
</gene>
<evidence type="ECO:0000313" key="5">
    <source>
        <dbReference type="Proteomes" id="UP001174909"/>
    </source>
</evidence>
<dbReference type="InterPro" id="IPR036034">
    <property type="entry name" value="PDZ_sf"/>
</dbReference>
<feature type="domain" description="DEP" evidence="3">
    <location>
        <begin position="90"/>
        <end position="164"/>
    </location>
</feature>
<feature type="compositionally biased region" description="Polar residues" evidence="1">
    <location>
        <begin position="300"/>
        <end position="319"/>
    </location>
</feature>
<feature type="domain" description="DEP" evidence="3">
    <location>
        <begin position="189"/>
        <end position="264"/>
    </location>
</feature>
<dbReference type="Pfam" id="PF00610">
    <property type="entry name" value="DEP"/>
    <property type="match status" value="2"/>
</dbReference>
<dbReference type="PROSITE" id="PS50186">
    <property type="entry name" value="DEP"/>
    <property type="match status" value="2"/>
</dbReference>
<dbReference type="PROSITE" id="PS50106">
    <property type="entry name" value="PDZ"/>
    <property type="match status" value="1"/>
</dbReference>
<dbReference type="AlphaFoldDB" id="A0AA35R1F9"/>
<dbReference type="InterPro" id="IPR000591">
    <property type="entry name" value="DEP_dom"/>
</dbReference>
<dbReference type="InterPro" id="IPR036388">
    <property type="entry name" value="WH-like_DNA-bd_sf"/>
</dbReference>
<dbReference type="Gene3D" id="2.30.42.10">
    <property type="match status" value="1"/>
</dbReference>
<dbReference type="InterPro" id="IPR001478">
    <property type="entry name" value="PDZ"/>
</dbReference>
<dbReference type="Pfam" id="PF00595">
    <property type="entry name" value="PDZ"/>
    <property type="match status" value="1"/>
</dbReference>
<dbReference type="PANTHER" id="PTHR22829">
    <property type="entry name" value="DEP DOMAIN PROTEIN"/>
    <property type="match status" value="1"/>
</dbReference>
<protein>
    <submittedName>
        <fullName evidence="4">DEP domain-containing mTOR-interacting protein</fullName>
    </submittedName>
</protein>
<dbReference type="GO" id="GO:0035556">
    <property type="term" value="P:intracellular signal transduction"/>
    <property type="evidence" value="ECO:0007669"/>
    <property type="project" value="InterPro"/>
</dbReference>
<comment type="caution">
    <text evidence="4">The sequence shown here is derived from an EMBL/GenBank/DDBJ whole genome shotgun (WGS) entry which is preliminary data.</text>
</comment>
<reference evidence="4" key="1">
    <citation type="submission" date="2023-03" db="EMBL/GenBank/DDBJ databases">
        <authorList>
            <person name="Steffen K."/>
            <person name="Cardenas P."/>
        </authorList>
    </citation>
    <scope>NUCLEOTIDE SEQUENCE</scope>
</reference>
<proteinExistence type="predicted"/>
<evidence type="ECO:0000259" key="2">
    <source>
        <dbReference type="PROSITE" id="PS50106"/>
    </source>
</evidence>
<dbReference type="Proteomes" id="UP001174909">
    <property type="component" value="Unassembled WGS sequence"/>
</dbReference>
<sequence length="452" mass="49637">MSFINDDAGSPAPPALPVRNVSVSSFGSGATTESFQGVGRHGSTSSSNGVGRFSSVSNAIGSRKMTSTVRASNKAAILAVGEELRQLLHAENPPLIKDRRYHLRSYQACFAGHEMVDWLLKKGEVESRREAVAMMQKLIDHGVLHHVCDDHVFKDDKLFYRFRKDDGTFEEPPDSAILARGQRIYGRLRSDGSDLIRERKYHLTTYKSVFVAREFVDWLISRGEASSRIEAVDIGKQLLDAGVFRHVCDDHHFKDEFLFFRFKNDDKPRSPLPKKNSRRNTKGGGGNNDDSGSMGEPSDNRQSGSSWGSGEDSTGQPAKQETDEYVQMQRTPTQPSPLANSTTSPTPEGAQVKRPTVEELMDPNGQYVKRQVDVVSDPVGYGFVIRGSRPVYVHGVDPNGPASASGLKVGEYLYSVNGQVVLNATHTDAARIILMGPSTASLVTFKDTTATQ</sequence>
<feature type="compositionally biased region" description="Polar residues" evidence="1">
    <location>
        <begin position="42"/>
        <end position="53"/>
    </location>
</feature>
<evidence type="ECO:0000256" key="1">
    <source>
        <dbReference type="SAM" id="MobiDB-lite"/>
    </source>
</evidence>
<dbReference type="InterPro" id="IPR051832">
    <property type="entry name" value="mTOR-Rac_regulators"/>
</dbReference>
<dbReference type="SUPFAM" id="SSF46785">
    <property type="entry name" value="Winged helix' DNA-binding domain"/>
    <property type="match status" value="2"/>
</dbReference>
<dbReference type="PANTHER" id="PTHR22829:SF16">
    <property type="entry name" value="PH DOMAIN-CONTAINING PROTEIN"/>
    <property type="match status" value="1"/>
</dbReference>
<feature type="region of interest" description="Disordered" evidence="1">
    <location>
        <begin position="32"/>
        <end position="53"/>
    </location>
</feature>
<keyword evidence="5" id="KW-1185">Reference proteome</keyword>
<feature type="domain" description="PDZ" evidence="2">
    <location>
        <begin position="371"/>
        <end position="448"/>
    </location>
</feature>
<dbReference type="SUPFAM" id="SSF50156">
    <property type="entry name" value="PDZ domain-like"/>
    <property type="match status" value="1"/>
</dbReference>
<organism evidence="4 5">
    <name type="scientific">Geodia barretti</name>
    <name type="common">Barrett's horny sponge</name>
    <dbReference type="NCBI Taxonomy" id="519541"/>
    <lineage>
        <taxon>Eukaryota</taxon>
        <taxon>Metazoa</taxon>
        <taxon>Porifera</taxon>
        <taxon>Demospongiae</taxon>
        <taxon>Heteroscleromorpha</taxon>
        <taxon>Tetractinellida</taxon>
        <taxon>Astrophorina</taxon>
        <taxon>Geodiidae</taxon>
        <taxon>Geodia</taxon>
    </lineage>
</organism>
<dbReference type="CDD" id="cd04371">
    <property type="entry name" value="DEP"/>
    <property type="match status" value="1"/>
</dbReference>
<dbReference type="GO" id="GO:0023051">
    <property type="term" value="P:regulation of signaling"/>
    <property type="evidence" value="ECO:0007669"/>
    <property type="project" value="TreeGrafter"/>
</dbReference>
<dbReference type="InterPro" id="IPR036390">
    <property type="entry name" value="WH_DNA-bd_sf"/>
</dbReference>